<comment type="caution">
    <text evidence="5">The sequence shown here is derived from an EMBL/GenBank/DDBJ whole genome shotgun (WGS) entry which is preliminary data.</text>
</comment>
<accession>A0A9D2S1X7</accession>
<dbReference type="AlphaFoldDB" id="A0A9D2S1X7"/>
<dbReference type="PANTHER" id="PTHR30404">
    <property type="entry name" value="N-ACETYLMURAMOYL-L-ALANINE AMIDASE"/>
    <property type="match status" value="1"/>
</dbReference>
<dbReference type="Pfam" id="PF01520">
    <property type="entry name" value="Amidase_3"/>
    <property type="match status" value="1"/>
</dbReference>
<reference evidence="5" key="1">
    <citation type="journal article" date="2021" name="PeerJ">
        <title>Extensive microbial diversity within the chicken gut microbiome revealed by metagenomics and culture.</title>
        <authorList>
            <person name="Gilroy R."/>
            <person name="Ravi A."/>
            <person name="Getino M."/>
            <person name="Pursley I."/>
            <person name="Horton D.L."/>
            <person name="Alikhan N.F."/>
            <person name="Baker D."/>
            <person name="Gharbi K."/>
            <person name="Hall N."/>
            <person name="Watson M."/>
            <person name="Adriaenssens E.M."/>
            <person name="Foster-Nyarko E."/>
            <person name="Jarju S."/>
            <person name="Secka A."/>
            <person name="Antonio M."/>
            <person name="Oren A."/>
            <person name="Chaudhuri R.R."/>
            <person name="La Ragione R."/>
            <person name="Hildebrand F."/>
            <person name="Pallen M.J."/>
        </authorList>
    </citation>
    <scope>NUCLEOTIDE SEQUENCE</scope>
    <source>
        <strain evidence="5">ChiBcec8-13705</strain>
    </source>
</reference>
<feature type="region of interest" description="Disordered" evidence="2">
    <location>
        <begin position="1"/>
        <end position="35"/>
    </location>
</feature>
<reference evidence="5" key="2">
    <citation type="submission" date="2021-04" db="EMBL/GenBank/DDBJ databases">
        <authorList>
            <person name="Gilroy R."/>
        </authorList>
    </citation>
    <scope>NUCLEOTIDE SEQUENCE</scope>
    <source>
        <strain evidence="5">ChiBcec8-13705</strain>
    </source>
</reference>
<gene>
    <name evidence="5" type="ORF">H9945_00165</name>
</gene>
<dbReference type="EMBL" id="DWYG01000001">
    <property type="protein sequence ID" value="HJB40892.1"/>
    <property type="molecule type" value="Genomic_DNA"/>
</dbReference>
<feature type="domain" description="MurNAc-LAA" evidence="4">
    <location>
        <begin position="170"/>
        <end position="308"/>
    </location>
</feature>
<dbReference type="SMART" id="SM00646">
    <property type="entry name" value="Ami_3"/>
    <property type="match status" value="1"/>
</dbReference>
<protein>
    <submittedName>
        <fullName evidence="5">N-acetylmuramoyl-L-alanine amidase</fullName>
    </submittedName>
</protein>
<name>A0A9D2S1X7_9FIRM</name>
<feature type="transmembrane region" description="Helical" evidence="3">
    <location>
        <begin position="47"/>
        <end position="68"/>
    </location>
</feature>
<dbReference type="GO" id="GO:0008745">
    <property type="term" value="F:N-acetylmuramoyl-L-alanine amidase activity"/>
    <property type="evidence" value="ECO:0007669"/>
    <property type="project" value="InterPro"/>
</dbReference>
<evidence type="ECO:0000313" key="6">
    <source>
        <dbReference type="Proteomes" id="UP000886803"/>
    </source>
</evidence>
<dbReference type="Gene3D" id="3.40.630.40">
    <property type="entry name" value="Zn-dependent exopeptidases"/>
    <property type="match status" value="1"/>
</dbReference>
<sequence length="317" mass="34650">MPVTTPNRTPYRKGQNRNWQNPPPRRPAPRRREDWYAMRRRRRRHHLARGLVMAACLCVVAGAVLLLLPSLMQQENDAAGATAAAPTPEPAAAAAAQTDTRPVVAIDPGHGGADPGSEGLGFDEYEMTWATANALYDLLEQDGRLRPYLTISEEESQNHDIARIRPSERAQRANEAGAALLLSIHGNSDPIYDASGYECYAIPPGNANHEESVRFAEYLTAQFSSLGQRLRGENGIRYLYYGENDEQIMTESSDETVSSNPTFGVLEYAACPAVLSEQCFITNSADVDLLGDADGCETAAGLYYNAICAWFGLEPAV</sequence>
<keyword evidence="3" id="KW-1133">Transmembrane helix</keyword>
<keyword evidence="3" id="KW-0472">Membrane</keyword>
<evidence type="ECO:0000256" key="3">
    <source>
        <dbReference type="SAM" id="Phobius"/>
    </source>
</evidence>
<keyword evidence="1" id="KW-0378">Hydrolase</keyword>
<dbReference type="InterPro" id="IPR002508">
    <property type="entry name" value="MurNAc-LAA_cat"/>
</dbReference>
<keyword evidence="3" id="KW-0812">Transmembrane</keyword>
<evidence type="ECO:0000256" key="1">
    <source>
        <dbReference type="ARBA" id="ARBA00022801"/>
    </source>
</evidence>
<dbReference type="GO" id="GO:0009253">
    <property type="term" value="P:peptidoglycan catabolic process"/>
    <property type="evidence" value="ECO:0007669"/>
    <property type="project" value="InterPro"/>
</dbReference>
<evidence type="ECO:0000313" key="5">
    <source>
        <dbReference type="EMBL" id="HJB40892.1"/>
    </source>
</evidence>
<dbReference type="InterPro" id="IPR050695">
    <property type="entry name" value="N-acetylmuramoyl_amidase_3"/>
</dbReference>
<evidence type="ECO:0000259" key="4">
    <source>
        <dbReference type="SMART" id="SM00646"/>
    </source>
</evidence>
<evidence type="ECO:0000256" key="2">
    <source>
        <dbReference type="SAM" id="MobiDB-lite"/>
    </source>
</evidence>
<proteinExistence type="predicted"/>
<dbReference type="PANTHER" id="PTHR30404:SF0">
    <property type="entry name" value="N-ACETYLMURAMOYL-L-ALANINE AMIDASE AMIC"/>
    <property type="match status" value="1"/>
</dbReference>
<organism evidence="5 6">
    <name type="scientific">Candidatus Gemmiger avicola</name>
    <dbReference type="NCBI Taxonomy" id="2838605"/>
    <lineage>
        <taxon>Bacteria</taxon>
        <taxon>Bacillati</taxon>
        <taxon>Bacillota</taxon>
        <taxon>Clostridia</taxon>
        <taxon>Eubacteriales</taxon>
        <taxon>Gemmiger</taxon>
    </lineage>
</organism>
<dbReference type="SUPFAM" id="SSF53187">
    <property type="entry name" value="Zn-dependent exopeptidases"/>
    <property type="match status" value="1"/>
</dbReference>
<dbReference type="CDD" id="cd02696">
    <property type="entry name" value="MurNAc-LAA"/>
    <property type="match status" value="1"/>
</dbReference>
<dbReference type="Proteomes" id="UP000886803">
    <property type="component" value="Unassembled WGS sequence"/>
</dbReference>
<dbReference type="GO" id="GO:0030288">
    <property type="term" value="C:outer membrane-bounded periplasmic space"/>
    <property type="evidence" value="ECO:0007669"/>
    <property type="project" value="TreeGrafter"/>
</dbReference>